<dbReference type="GO" id="GO:0022890">
    <property type="term" value="F:inorganic cation transmembrane transporter activity"/>
    <property type="evidence" value="ECO:0007669"/>
    <property type="project" value="UniProtKB-ARBA"/>
</dbReference>
<dbReference type="InterPro" id="IPR042128">
    <property type="entry name" value="NuoE_dom"/>
</dbReference>
<proteinExistence type="inferred from homology"/>
<dbReference type="InterPro" id="IPR002023">
    <property type="entry name" value="NuoE-like"/>
</dbReference>
<dbReference type="GO" id="GO:0098662">
    <property type="term" value="P:inorganic cation transmembrane transport"/>
    <property type="evidence" value="ECO:0007669"/>
    <property type="project" value="UniProtKB-ARBA"/>
</dbReference>
<evidence type="ECO:0000313" key="10">
    <source>
        <dbReference type="EMBL" id="NMC62931.1"/>
    </source>
</evidence>
<keyword evidence="6 9" id="KW-0411">Iron-sulfur</keyword>
<dbReference type="GO" id="GO:0098796">
    <property type="term" value="C:membrane protein complex"/>
    <property type="evidence" value="ECO:0007669"/>
    <property type="project" value="UniProtKB-ARBA"/>
</dbReference>
<keyword evidence="4" id="KW-1278">Translocase</keyword>
<evidence type="ECO:0000256" key="8">
    <source>
        <dbReference type="ARBA" id="ARBA00034078"/>
    </source>
</evidence>
<feature type="binding site" evidence="9">
    <location>
        <position position="130"/>
    </location>
    <ligand>
        <name>[2Fe-2S] cluster</name>
        <dbReference type="ChEBI" id="CHEBI:190135"/>
    </ligand>
</feature>
<feature type="binding site" evidence="9">
    <location>
        <position position="90"/>
    </location>
    <ligand>
        <name>[2Fe-2S] cluster</name>
        <dbReference type="ChEBI" id="CHEBI:190135"/>
    </ligand>
</feature>
<dbReference type="GO" id="GO:0022804">
    <property type="term" value="F:active transmembrane transporter activity"/>
    <property type="evidence" value="ECO:0007669"/>
    <property type="project" value="UniProtKB-ARBA"/>
</dbReference>
<dbReference type="CDD" id="cd03064">
    <property type="entry name" value="TRX_Fd_NuoE"/>
    <property type="match status" value="1"/>
</dbReference>
<dbReference type="PANTHER" id="PTHR10371">
    <property type="entry name" value="NADH DEHYDROGENASE UBIQUINONE FLAVOPROTEIN 2, MITOCHONDRIAL"/>
    <property type="match status" value="1"/>
</dbReference>
<sequence length="187" mass="21500">MTAKILLPKEFEERLEKLKSKYPDSRSAIMPALFLAQEHFGFISDEAIQWVSTRLDVAPIHVMEVSTFYTMYYKRRMGRYHIQVCRTMMCQLKGSRRIIEYLKKRFGIEAGEVSPDGMFSYEEVECLGSCGSAPVCEINDTYFEHLNEEKLESIIQAIETAKPDLSYSTMNDKLGKGLEVCPRSKIA</sequence>
<evidence type="ECO:0000256" key="6">
    <source>
        <dbReference type="ARBA" id="ARBA00023014"/>
    </source>
</evidence>
<accession>A0A7X9FRD8</accession>
<evidence type="ECO:0000256" key="4">
    <source>
        <dbReference type="ARBA" id="ARBA00022967"/>
    </source>
</evidence>
<dbReference type="GO" id="GO:0046872">
    <property type="term" value="F:metal ion binding"/>
    <property type="evidence" value="ECO:0007669"/>
    <property type="project" value="UniProtKB-KW"/>
</dbReference>
<dbReference type="InterPro" id="IPR041921">
    <property type="entry name" value="NuoE_N"/>
</dbReference>
<dbReference type="NCBIfam" id="TIGR01958">
    <property type="entry name" value="nuoE_fam"/>
    <property type="match status" value="1"/>
</dbReference>
<dbReference type="PROSITE" id="PS01099">
    <property type="entry name" value="COMPLEX1_24K"/>
    <property type="match status" value="1"/>
</dbReference>
<dbReference type="GO" id="GO:0031090">
    <property type="term" value="C:organelle membrane"/>
    <property type="evidence" value="ECO:0007669"/>
    <property type="project" value="UniProtKB-ARBA"/>
</dbReference>
<comment type="cofactor">
    <cofactor evidence="8">
        <name>[2Fe-2S] cluster</name>
        <dbReference type="ChEBI" id="CHEBI:190135"/>
    </cofactor>
</comment>
<keyword evidence="5 9" id="KW-0408">Iron</keyword>
<dbReference type="PANTHER" id="PTHR10371:SF3">
    <property type="entry name" value="NADH DEHYDROGENASE [UBIQUINONE] FLAVOPROTEIN 2, MITOCHONDRIAL"/>
    <property type="match status" value="1"/>
</dbReference>
<evidence type="ECO:0000313" key="11">
    <source>
        <dbReference type="Proteomes" id="UP000524246"/>
    </source>
</evidence>
<dbReference type="GO" id="GO:0051537">
    <property type="term" value="F:2 iron, 2 sulfur cluster binding"/>
    <property type="evidence" value="ECO:0007669"/>
    <property type="project" value="UniProtKB-KW"/>
</dbReference>
<dbReference type="GO" id="GO:1902494">
    <property type="term" value="C:catalytic complex"/>
    <property type="evidence" value="ECO:0007669"/>
    <property type="project" value="UniProtKB-ARBA"/>
</dbReference>
<dbReference type="Gene3D" id="1.10.10.1590">
    <property type="entry name" value="NADH-quinone oxidoreductase subunit E"/>
    <property type="match status" value="1"/>
</dbReference>
<organism evidence="10 11">
    <name type="scientific">SAR324 cluster bacterium</name>
    <dbReference type="NCBI Taxonomy" id="2024889"/>
    <lineage>
        <taxon>Bacteria</taxon>
        <taxon>Deltaproteobacteria</taxon>
        <taxon>SAR324 cluster</taxon>
    </lineage>
</organism>
<dbReference type="GO" id="GO:0031967">
    <property type="term" value="C:organelle envelope"/>
    <property type="evidence" value="ECO:0007669"/>
    <property type="project" value="UniProtKB-ARBA"/>
</dbReference>
<evidence type="ECO:0000256" key="1">
    <source>
        <dbReference type="ARBA" id="ARBA00010643"/>
    </source>
</evidence>
<keyword evidence="7" id="KW-0520">NAD</keyword>
<dbReference type="Proteomes" id="UP000524246">
    <property type="component" value="Unassembled WGS sequence"/>
</dbReference>
<evidence type="ECO:0000256" key="3">
    <source>
        <dbReference type="ARBA" id="ARBA00022723"/>
    </source>
</evidence>
<gene>
    <name evidence="10" type="ORF">GYA55_07155</name>
</gene>
<name>A0A7X9FRD8_9DELT</name>
<dbReference type="GO" id="GO:0003954">
    <property type="term" value="F:NADH dehydrogenase activity"/>
    <property type="evidence" value="ECO:0007669"/>
    <property type="project" value="TreeGrafter"/>
</dbReference>
<dbReference type="FunFam" id="1.10.10.1590:FF:000001">
    <property type="entry name" value="NADH-quinone oxidoreductase subunit E"/>
    <property type="match status" value="1"/>
</dbReference>
<feature type="binding site" evidence="9">
    <location>
        <position position="126"/>
    </location>
    <ligand>
        <name>[2Fe-2S] cluster</name>
        <dbReference type="ChEBI" id="CHEBI:190135"/>
    </ligand>
</feature>
<comment type="cofactor">
    <cofactor evidence="9">
        <name>[2Fe-2S] cluster</name>
        <dbReference type="ChEBI" id="CHEBI:190135"/>
    </cofactor>
    <text evidence="9">Binds 1 [2Fe-2S] cluster.</text>
</comment>
<keyword evidence="3 9" id="KW-0479">Metal-binding</keyword>
<comment type="similarity">
    <text evidence="1">Belongs to the complex I 24 kDa subunit family.</text>
</comment>
<keyword evidence="2 9" id="KW-0001">2Fe-2S</keyword>
<dbReference type="PIRSF" id="PIRSF000216">
    <property type="entry name" value="NADH_DH_24kDa"/>
    <property type="match status" value="1"/>
</dbReference>
<comment type="caution">
    <text evidence="10">The sequence shown here is derived from an EMBL/GenBank/DDBJ whole genome shotgun (WGS) entry which is preliminary data.</text>
</comment>
<reference evidence="10 11" key="1">
    <citation type="journal article" date="2020" name="Biotechnol. Biofuels">
        <title>New insights from the biogas microbiome by comprehensive genome-resolved metagenomics of nearly 1600 species originating from multiple anaerobic digesters.</title>
        <authorList>
            <person name="Campanaro S."/>
            <person name="Treu L."/>
            <person name="Rodriguez-R L.M."/>
            <person name="Kovalovszki A."/>
            <person name="Ziels R.M."/>
            <person name="Maus I."/>
            <person name="Zhu X."/>
            <person name="Kougias P.G."/>
            <person name="Basile A."/>
            <person name="Luo G."/>
            <person name="Schluter A."/>
            <person name="Konstantinidis K.T."/>
            <person name="Angelidaki I."/>
        </authorList>
    </citation>
    <scope>NUCLEOTIDE SEQUENCE [LARGE SCALE GENOMIC DNA]</scope>
    <source>
        <strain evidence="10">AS27yjCOA_65</strain>
    </source>
</reference>
<dbReference type="AlphaFoldDB" id="A0A7X9FRD8"/>
<dbReference type="SUPFAM" id="SSF52833">
    <property type="entry name" value="Thioredoxin-like"/>
    <property type="match status" value="1"/>
</dbReference>
<feature type="binding site" evidence="9">
    <location>
        <position position="85"/>
    </location>
    <ligand>
        <name>[2Fe-2S] cluster</name>
        <dbReference type="ChEBI" id="CHEBI:190135"/>
    </ligand>
</feature>
<dbReference type="GO" id="GO:0008324">
    <property type="term" value="F:monoatomic cation transmembrane transporter activity"/>
    <property type="evidence" value="ECO:0007669"/>
    <property type="project" value="UniProtKB-ARBA"/>
</dbReference>
<protein>
    <submittedName>
        <fullName evidence="10">NAD(P)H-dependent oxidoreductase subunit E</fullName>
    </submittedName>
</protein>
<dbReference type="Gene3D" id="3.40.30.10">
    <property type="entry name" value="Glutaredoxin"/>
    <property type="match status" value="1"/>
</dbReference>
<evidence type="ECO:0000256" key="2">
    <source>
        <dbReference type="ARBA" id="ARBA00022714"/>
    </source>
</evidence>
<dbReference type="Pfam" id="PF01257">
    <property type="entry name" value="2Fe-2S_thioredx"/>
    <property type="match status" value="1"/>
</dbReference>
<evidence type="ECO:0000256" key="9">
    <source>
        <dbReference type="PIRSR" id="PIRSR000216-1"/>
    </source>
</evidence>
<evidence type="ECO:0000256" key="5">
    <source>
        <dbReference type="ARBA" id="ARBA00023004"/>
    </source>
</evidence>
<dbReference type="FunFam" id="3.40.30.10:FF:000022">
    <property type="entry name" value="NADH dehydrogenase flavoprotein 2, mitochondrial"/>
    <property type="match status" value="1"/>
</dbReference>
<dbReference type="EMBL" id="JAAZON010000314">
    <property type="protein sequence ID" value="NMC62931.1"/>
    <property type="molecule type" value="Genomic_DNA"/>
</dbReference>
<evidence type="ECO:0000256" key="7">
    <source>
        <dbReference type="ARBA" id="ARBA00023027"/>
    </source>
</evidence>
<dbReference type="InterPro" id="IPR036249">
    <property type="entry name" value="Thioredoxin-like_sf"/>
</dbReference>